<dbReference type="Proteomes" id="UP000091967">
    <property type="component" value="Unassembled WGS sequence"/>
</dbReference>
<proteinExistence type="inferred from homology"/>
<feature type="region of interest" description="Disordered" evidence="4">
    <location>
        <begin position="199"/>
        <end position="268"/>
    </location>
</feature>
<evidence type="ECO:0000256" key="1">
    <source>
        <dbReference type="ARBA" id="ARBA00008861"/>
    </source>
</evidence>
<dbReference type="PANTHER" id="PTHR31544:SF2">
    <property type="entry name" value="AIG2-LIKE PROTEIN D"/>
    <property type="match status" value="1"/>
</dbReference>
<dbReference type="InterPro" id="IPR013024">
    <property type="entry name" value="GGCT-like"/>
</dbReference>
<evidence type="ECO:0000256" key="2">
    <source>
        <dbReference type="ARBA" id="ARBA00022679"/>
    </source>
</evidence>
<feature type="compositionally biased region" description="Low complexity" evidence="4">
    <location>
        <begin position="204"/>
        <end position="220"/>
    </location>
</feature>
<comment type="caution">
    <text evidence="6">The sequence shown here is derived from an EMBL/GenBank/DDBJ whole genome shotgun (WGS) entry which is preliminary data.</text>
</comment>
<dbReference type="SUPFAM" id="SSF110857">
    <property type="entry name" value="Gamma-glutamyl cyclotransferase-like"/>
    <property type="match status" value="1"/>
</dbReference>
<dbReference type="PANTHER" id="PTHR31544">
    <property type="entry name" value="AIG2-LIKE PROTEIN D"/>
    <property type="match status" value="1"/>
</dbReference>
<evidence type="ECO:0000313" key="6">
    <source>
        <dbReference type="EMBL" id="OBS19094.1"/>
    </source>
</evidence>
<comment type="similarity">
    <text evidence="1">Belongs to the gamma-glutamylcyclotransferase family.</text>
</comment>
<dbReference type="CDD" id="cd06661">
    <property type="entry name" value="GGCT_like"/>
    <property type="match status" value="1"/>
</dbReference>
<dbReference type="OMA" id="RDCKDAR"/>
<evidence type="ECO:0000256" key="3">
    <source>
        <dbReference type="ARBA" id="ARBA00030602"/>
    </source>
</evidence>
<feature type="domain" description="Gamma-glutamylcyclotransferase AIG2-like" evidence="5">
    <location>
        <begin position="708"/>
        <end position="797"/>
    </location>
</feature>
<dbReference type="InterPro" id="IPR009288">
    <property type="entry name" value="AIG2-like_dom"/>
</dbReference>
<dbReference type="InterPro" id="IPR036568">
    <property type="entry name" value="GGCT-like_sf"/>
</dbReference>
<sequence length="830" mass="92097">MDGLSIATACFAFIEIADRTFKVISDFVRDCKDARNDLSAVNQELLTLKRTLNLLKDLVSNGDERDLTNNTKRDIRDIIQNSLGIATTLEDELRGQQGRLLAVNWATRGKRKVATYQAILETNRRALSLAVETITLATAKDIKQDTSEILGNTGHIRGGISAIMSRIQNLEALLTSQETGDPHTFMLTRYLNELSSVAGSVCDPSSRPTSPTPSENSTLSNDSSTSGVSHDTGTGESSPPENTPSSWIDKNKPQVSEPEEFGKMSMDSKNEPLALPTLVPFSPSETSLLKHNAYHLRQSHFLSKHLQIELETHPTALSSDGKKLVWLQRGKKPDDIYDIESKQINNMISLGTVDRLRQSMYKVETRVLSTDASLILFKTSKSCWRVYDRRAGKTIKQDFFNSLATWTQQIIPNSKDCALLLLGHYRKGYTLNRICRKVSSRGESSLAWNYKVLPLSRDSTLHHVTLSQDGQNVTGLLGDTQQSVACVWDLALEWFANEYAMALPDIKSPVTVGLQQKNVDNRERTLGLVSAGQTVVVIKGGIGTRANYHAGFRNTGLSATTFNLETGVEMLSSSLSVSHFHGDDSKDSFFTDAKISSDGKLLRTRIARTPGPGKRSAPGFRREAWTDIETIVLKVEGLEIVHRFKEAWNANFTEPVTLSMFAPNFDVLASGLLTPHLISIATKPLSQTTTYLLLYNAYFAPNINAVAKLTHPARVNGYARFALHSCDYPAVIKHESSEVDGLLVRVKTKSQRQTMHNFEGEIYNAMPVDVILEGGTTVDADMYVWNGDADKVSDKPWELQDFINERLGDWLDLFDGIELVEDDVEMLANS</sequence>
<organism evidence="6 7">
    <name type="scientific">Fusarium poae</name>
    <dbReference type="NCBI Taxonomy" id="36050"/>
    <lineage>
        <taxon>Eukaryota</taxon>
        <taxon>Fungi</taxon>
        <taxon>Dikarya</taxon>
        <taxon>Ascomycota</taxon>
        <taxon>Pezizomycotina</taxon>
        <taxon>Sordariomycetes</taxon>
        <taxon>Hypocreomycetidae</taxon>
        <taxon>Hypocreales</taxon>
        <taxon>Nectriaceae</taxon>
        <taxon>Fusarium</taxon>
    </lineage>
</organism>
<dbReference type="Pfam" id="PF06094">
    <property type="entry name" value="GGACT"/>
    <property type="match status" value="1"/>
</dbReference>
<protein>
    <recommendedName>
        <fullName evidence="3">Putative gamma-glutamylcyclotransferase</fullName>
    </recommendedName>
</protein>
<evidence type="ECO:0000256" key="4">
    <source>
        <dbReference type="SAM" id="MobiDB-lite"/>
    </source>
</evidence>
<dbReference type="EMBL" id="LYXU01000004">
    <property type="protein sequence ID" value="OBS19094.1"/>
    <property type="molecule type" value="Genomic_DNA"/>
</dbReference>
<evidence type="ECO:0000259" key="5">
    <source>
        <dbReference type="Pfam" id="PF06094"/>
    </source>
</evidence>
<dbReference type="AlphaFoldDB" id="A0A1B8AF39"/>
<keyword evidence="7" id="KW-1185">Reference proteome</keyword>
<accession>A0A1B8AF39</accession>
<dbReference type="Gene3D" id="3.10.490.10">
    <property type="entry name" value="Gamma-glutamyl cyclotransferase-like"/>
    <property type="match status" value="1"/>
</dbReference>
<evidence type="ECO:0000313" key="7">
    <source>
        <dbReference type="Proteomes" id="UP000091967"/>
    </source>
</evidence>
<reference evidence="6 7" key="1">
    <citation type="submission" date="2016-06" db="EMBL/GenBank/DDBJ databases">
        <title>Living apart together: crosstalk between the core and supernumerary genomes in a fungal plant pathogen.</title>
        <authorList>
            <person name="Vanheule A."/>
            <person name="Audenaert K."/>
            <person name="Warris S."/>
            <person name="Van De Geest H."/>
            <person name="Schijlen E."/>
            <person name="Hofte M."/>
            <person name="De Saeger S."/>
            <person name="Haesaert G."/>
            <person name="Waalwijk C."/>
            <person name="Van Der Lee T."/>
        </authorList>
    </citation>
    <scope>NUCLEOTIDE SEQUENCE [LARGE SCALE GENOMIC DNA]</scope>
    <source>
        <strain evidence="6 7">2516</strain>
    </source>
</reference>
<keyword evidence="2" id="KW-0808">Transferase</keyword>
<gene>
    <name evidence="6" type="ORF">FPOA_10818</name>
</gene>
<feature type="compositionally biased region" description="Polar residues" evidence="4">
    <location>
        <begin position="221"/>
        <end position="248"/>
    </location>
</feature>
<dbReference type="GO" id="GO:0016740">
    <property type="term" value="F:transferase activity"/>
    <property type="evidence" value="ECO:0007669"/>
    <property type="project" value="UniProtKB-KW"/>
</dbReference>
<name>A0A1B8AF39_FUSPO</name>
<dbReference type="InterPro" id="IPR045038">
    <property type="entry name" value="AIG2-like"/>
</dbReference>